<evidence type="ECO:0000256" key="2">
    <source>
        <dbReference type="SAM" id="Phobius"/>
    </source>
</evidence>
<dbReference type="PANTHER" id="PTHR31325">
    <property type="entry name" value="OS01G0798800 PROTEIN-RELATED"/>
    <property type="match status" value="1"/>
</dbReference>
<keyword evidence="2" id="KW-0812">Transmembrane</keyword>
<evidence type="ECO:0000313" key="5">
    <source>
        <dbReference type="Proteomes" id="UP000008021"/>
    </source>
</evidence>
<feature type="transmembrane region" description="Helical" evidence="2">
    <location>
        <begin position="142"/>
        <end position="163"/>
    </location>
</feature>
<feature type="transmembrane region" description="Helical" evidence="2">
    <location>
        <begin position="14"/>
        <end position="35"/>
    </location>
</feature>
<dbReference type="HOGENOM" id="CLU_009180_4_0_1"/>
<organism evidence="4">
    <name type="scientific">Oryza meridionalis</name>
    <dbReference type="NCBI Taxonomy" id="40149"/>
    <lineage>
        <taxon>Eukaryota</taxon>
        <taxon>Viridiplantae</taxon>
        <taxon>Streptophyta</taxon>
        <taxon>Embryophyta</taxon>
        <taxon>Tracheophyta</taxon>
        <taxon>Spermatophyta</taxon>
        <taxon>Magnoliopsida</taxon>
        <taxon>Liliopsida</taxon>
        <taxon>Poales</taxon>
        <taxon>Poaceae</taxon>
        <taxon>BOP clade</taxon>
        <taxon>Oryzoideae</taxon>
        <taxon>Oryzeae</taxon>
        <taxon>Oryzinae</taxon>
        <taxon>Oryza</taxon>
    </lineage>
</organism>
<feature type="transmembrane region" description="Helical" evidence="2">
    <location>
        <begin position="265"/>
        <end position="287"/>
    </location>
</feature>
<dbReference type="eggNOG" id="ENOG502RRPP">
    <property type="taxonomic scope" value="Eukaryota"/>
</dbReference>
<proteinExistence type="predicted"/>
<feature type="transmembrane region" description="Helical" evidence="2">
    <location>
        <begin position="85"/>
        <end position="104"/>
    </location>
</feature>
<feature type="domain" description="DUF4220" evidence="3">
    <location>
        <begin position="170"/>
        <end position="296"/>
    </location>
</feature>
<dbReference type="STRING" id="40149.A0A0E0EHU1"/>
<feature type="transmembrane region" description="Helical" evidence="2">
    <location>
        <begin position="47"/>
        <end position="65"/>
    </location>
</feature>
<feature type="compositionally biased region" description="Basic and acidic residues" evidence="1">
    <location>
        <begin position="563"/>
        <end position="572"/>
    </location>
</feature>
<reference evidence="4" key="1">
    <citation type="submission" date="2015-04" db="UniProtKB">
        <authorList>
            <consortium name="EnsemblPlants"/>
        </authorList>
    </citation>
    <scope>IDENTIFICATION</scope>
</reference>
<dbReference type="Pfam" id="PF13968">
    <property type="entry name" value="DUF4220"/>
    <property type="match status" value="2"/>
</dbReference>
<dbReference type="Proteomes" id="UP000008021">
    <property type="component" value="Chromosome 8"/>
</dbReference>
<feature type="transmembrane region" description="Helical" evidence="2">
    <location>
        <begin position="229"/>
        <end position="253"/>
    </location>
</feature>
<sequence length="617" mass="70956">MGTLSSALQWWEEWQLRILVLGSLGVQCLLVIFGGRRKSRILAWYRLFIWLSYLGSDALAVYALATLFNRQKKVHYSNGSHDLEVVWAPILLIHLGGQIFITAYNMEDNELWRRHVLTAVSQITVALYVFCKSWSSSTDRRLLVAEILLFIIGVVKCSITQVLSVTQRLRLPNNLFVDSTYPFSDRLDNLRCFWSLNAELAYYVILDGLSSIFNLLYTRNKSDIKHANAATYCCMLTWPLTLALAIPAIGLLHSGHKQAYSHEDVIVTFVMVYGTLLLHIVSAFIILKSAIDLHDTVPQQSLIGSFARKRRHKGLIAITNWLQCKGLLDQYWCMKPYDKPMDVTRLVYMYVRDGWTKYIQDAESYRRFNDNMGQWALERAQCGELLGWSLERPFDEIVLLWHVATDFCFNMPDKSYLPTEFHSPLPSPREMGRAISNYMMHLPFANPEMLMAGTRRNLFETAYKELLVILKDEKDLPLNDEEKLMPMIIDKLMALGNEKMWDVIRDVWVEMLCFSAGRCRGYLHAKSLGSGVEYLSYVWLLLSHAGMETFSDKLQRRQQPRLSRREPQDKQDGAPSPSEYSQNLKPPNHKEEENHDAPLSPQGEGGIVPKLEIVVSP</sequence>
<feature type="domain" description="DUF4220" evidence="3">
    <location>
        <begin position="50"/>
        <end position="158"/>
    </location>
</feature>
<keyword evidence="2" id="KW-0472">Membrane</keyword>
<dbReference type="InterPro" id="IPR025315">
    <property type="entry name" value="DUF4220"/>
</dbReference>
<dbReference type="InterPro" id="IPR007658">
    <property type="entry name" value="DUF594"/>
</dbReference>
<dbReference type="AlphaFoldDB" id="A0A0E0EHU1"/>
<keyword evidence="5" id="KW-1185">Reference proteome</keyword>
<dbReference type="Gramene" id="OMERI08G02820.1">
    <property type="protein sequence ID" value="OMERI08G02820.1"/>
    <property type="gene ID" value="OMERI08G02820"/>
</dbReference>
<evidence type="ECO:0000259" key="3">
    <source>
        <dbReference type="Pfam" id="PF13968"/>
    </source>
</evidence>
<accession>A0A0E0EHU1</accession>
<evidence type="ECO:0000256" key="1">
    <source>
        <dbReference type="SAM" id="MobiDB-lite"/>
    </source>
</evidence>
<keyword evidence="2" id="KW-1133">Transmembrane helix</keyword>
<feature type="region of interest" description="Disordered" evidence="1">
    <location>
        <begin position="552"/>
        <end position="617"/>
    </location>
</feature>
<protein>
    <recommendedName>
        <fullName evidence="3">DUF4220 domain-containing protein</fullName>
    </recommendedName>
</protein>
<dbReference type="EnsemblPlants" id="OMERI08G02820.1">
    <property type="protein sequence ID" value="OMERI08G02820.1"/>
    <property type="gene ID" value="OMERI08G02820"/>
</dbReference>
<evidence type="ECO:0000313" key="4">
    <source>
        <dbReference type="EnsemblPlants" id="OMERI08G02820.1"/>
    </source>
</evidence>
<dbReference type="Pfam" id="PF04578">
    <property type="entry name" value="DUF594"/>
    <property type="match status" value="1"/>
</dbReference>
<reference evidence="4" key="2">
    <citation type="submission" date="2018-05" db="EMBL/GenBank/DDBJ databases">
        <title>OmerRS3 (Oryza meridionalis Reference Sequence Version 3).</title>
        <authorList>
            <person name="Zhang J."/>
            <person name="Kudrna D."/>
            <person name="Lee S."/>
            <person name="Talag J."/>
            <person name="Welchert J."/>
            <person name="Wing R.A."/>
        </authorList>
    </citation>
    <scope>NUCLEOTIDE SEQUENCE [LARGE SCALE GENOMIC DNA]</scope>
    <source>
        <strain evidence="4">cv. OR44</strain>
    </source>
</reference>
<feature type="transmembrane region" description="Helical" evidence="2">
    <location>
        <begin position="200"/>
        <end position="217"/>
    </location>
</feature>
<name>A0A0E0EHU1_9ORYZ</name>